<dbReference type="PROSITE" id="PS50883">
    <property type="entry name" value="EAL"/>
    <property type="match status" value="1"/>
</dbReference>
<dbReference type="Pfam" id="PF00990">
    <property type="entry name" value="GGDEF"/>
    <property type="match status" value="1"/>
</dbReference>
<reference evidence="5 6" key="1">
    <citation type="submission" date="2020-06" db="EMBL/GenBank/DDBJ databases">
        <title>Draft genome of Uliginosibacterium sp. IMCC34675.</title>
        <authorList>
            <person name="Song J."/>
        </authorList>
    </citation>
    <scope>NUCLEOTIDE SEQUENCE [LARGE SCALE GENOMIC DNA]</scope>
    <source>
        <strain evidence="5 6">IMCC34675</strain>
    </source>
</reference>
<dbReference type="RefSeq" id="WP_170020821.1">
    <property type="nucleotide sequence ID" value="NZ_JABCSC020000001.1"/>
</dbReference>
<dbReference type="SMART" id="SM00052">
    <property type="entry name" value="EAL"/>
    <property type="match status" value="1"/>
</dbReference>
<dbReference type="PANTHER" id="PTHR33121:SF23">
    <property type="entry name" value="CYCLIC DI-GMP PHOSPHODIESTERASE PDEB"/>
    <property type="match status" value="1"/>
</dbReference>
<dbReference type="Gene3D" id="3.30.70.270">
    <property type="match status" value="1"/>
</dbReference>
<dbReference type="CDD" id="cd01948">
    <property type="entry name" value="EAL"/>
    <property type="match status" value="1"/>
</dbReference>
<dbReference type="InterPro" id="IPR003660">
    <property type="entry name" value="HAMP_dom"/>
</dbReference>
<evidence type="ECO:0000313" key="5">
    <source>
        <dbReference type="EMBL" id="NSL54281.1"/>
    </source>
</evidence>
<keyword evidence="1" id="KW-0472">Membrane</keyword>
<dbReference type="EMBL" id="JABCSC020000001">
    <property type="protein sequence ID" value="NSL54281.1"/>
    <property type="molecule type" value="Genomic_DNA"/>
</dbReference>
<dbReference type="Pfam" id="PF16448">
    <property type="entry name" value="LapD_MoxY_N"/>
    <property type="match status" value="1"/>
</dbReference>
<dbReference type="InterPro" id="IPR032244">
    <property type="entry name" value="LapD_MoxY_N"/>
</dbReference>
<comment type="caution">
    <text evidence="5">The sequence shown here is derived from an EMBL/GenBank/DDBJ whole genome shotgun (WGS) entry which is preliminary data.</text>
</comment>
<dbReference type="Pfam" id="PF00563">
    <property type="entry name" value="EAL"/>
    <property type="match status" value="1"/>
</dbReference>
<evidence type="ECO:0000259" key="2">
    <source>
        <dbReference type="PROSITE" id="PS50883"/>
    </source>
</evidence>
<keyword evidence="6" id="KW-1185">Reference proteome</keyword>
<dbReference type="InterPro" id="IPR043128">
    <property type="entry name" value="Rev_trsase/Diguanyl_cyclase"/>
</dbReference>
<feature type="domain" description="HAMP" evidence="3">
    <location>
        <begin position="170"/>
        <end position="221"/>
    </location>
</feature>
<dbReference type="Gene3D" id="6.20.270.20">
    <property type="entry name" value="LapD/MoxY periplasmic domain"/>
    <property type="match status" value="1"/>
</dbReference>
<evidence type="ECO:0000313" key="6">
    <source>
        <dbReference type="Proteomes" id="UP000778523"/>
    </source>
</evidence>
<dbReference type="InterPro" id="IPR050706">
    <property type="entry name" value="Cyclic-di-GMP_PDE-like"/>
</dbReference>
<proteinExistence type="predicted"/>
<dbReference type="PROSITE" id="PS50887">
    <property type="entry name" value="GGDEF"/>
    <property type="match status" value="1"/>
</dbReference>
<dbReference type="InterPro" id="IPR001633">
    <property type="entry name" value="EAL_dom"/>
</dbReference>
<gene>
    <name evidence="5" type="ORF">HJ583_004520</name>
</gene>
<dbReference type="SUPFAM" id="SSF141868">
    <property type="entry name" value="EAL domain-like"/>
    <property type="match status" value="1"/>
</dbReference>
<feature type="domain" description="EAL" evidence="2">
    <location>
        <begin position="418"/>
        <end position="654"/>
    </location>
</feature>
<name>A0ABX2IIX2_9RHOO</name>
<accession>A0ABX2IIX2</accession>
<feature type="domain" description="GGDEF" evidence="4">
    <location>
        <begin position="263"/>
        <end position="409"/>
    </location>
</feature>
<keyword evidence="1" id="KW-0812">Transmembrane</keyword>
<feature type="transmembrane region" description="Helical" evidence="1">
    <location>
        <begin position="7"/>
        <end position="28"/>
    </location>
</feature>
<dbReference type="PROSITE" id="PS50885">
    <property type="entry name" value="HAMP"/>
    <property type="match status" value="1"/>
</dbReference>
<protein>
    <submittedName>
        <fullName evidence="5">EAL domain-containing protein</fullName>
    </submittedName>
</protein>
<dbReference type="Gene3D" id="3.30.110.200">
    <property type="match status" value="1"/>
</dbReference>
<dbReference type="Proteomes" id="UP000778523">
    <property type="component" value="Unassembled WGS sequence"/>
</dbReference>
<dbReference type="SUPFAM" id="SSF55073">
    <property type="entry name" value="Nucleotide cyclase"/>
    <property type="match status" value="1"/>
</dbReference>
<evidence type="ECO:0000259" key="3">
    <source>
        <dbReference type="PROSITE" id="PS50885"/>
    </source>
</evidence>
<dbReference type="SMART" id="SM00267">
    <property type="entry name" value="GGDEF"/>
    <property type="match status" value="1"/>
</dbReference>
<organism evidence="5 6">
    <name type="scientific">Uliginosibacterium aquaticum</name>
    <dbReference type="NCBI Taxonomy" id="2731212"/>
    <lineage>
        <taxon>Bacteria</taxon>
        <taxon>Pseudomonadati</taxon>
        <taxon>Pseudomonadota</taxon>
        <taxon>Betaproteobacteria</taxon>
        <taxon>Rhodocyclales</taxon>
        <taxon>Zoogloeaceae</taxon>
        <taxon>Uliginosibacterium</taxon>
    </lineage>
</organism>
<dbReference type="InterPro" id="IPR000160">
    <property type="entry name" value="GGDEF_dom"/>
</dbReference>
<keyword evidence="1" id="KW-1133">Transmembrane helix</keyword>
<dbReference type="InterPro" id="IPR035919">
    <property type="entry name" value="EAL_sf"/>
</dbReference>
<evidence type="ECO:0000256" key="1">
    <source>
        <dbReference type="SAM" id="Phobius"/>
    </source>
</evidence>
<dbReference type="InterPro" id="IPR029787">
    <property type="entry name" value="Nucleotide_cyclase"/>
</dbReference>
<dbReference type="PANTHER" id="PTHR33121">
    <property type="entry name" value="CYCLIC DI-GMP PHOSPHODIESTERASE PDEF"/>
    <property type="match status" value="1"/>
</dbReference>
<dbReference type="SMART" id="SM00304">
    <property type="entry name" value="HAMP"/>
    <property type="match status" value="1"/>
</dbReference>
<dbReference type="InterPro" id="IPR042461">
    <property type="entry name" value="LapD_MoxY_peri_C"/>
</dbReference>
<sequence>MSLLKRLWLSVLGAMLLALGVSFVVSVLTARNYLEQQLFAQASDGAASLALSMSQQSKDAAMSELLVTALFDSGHFESIVYRDVQGKVLAERRTSAPAPTAPAWFVALVPLDARPGEALVSDGWRQAGSVEVRASARYAYGELWAGILKLALTQGLVGLLLCAVVAVLMRWLQKPLKGIVEQAEAIGQRRFEIQPLPNVPELRVVGAAMNKMVDKVKAMFAEQAARIEALRQEVSHDSLTGIPGRSLFMGSLRAALSDERVRPSGLLMLVRLRDLAAINRSLGRRETDELLRSCARALLEILPALPLVDVAEGGAEQETLEALVARLNGAEFGLMCPGLTEVQARLACDRLVEAFERLRANLLPEQGELASIGWTLYQRGEQLADVLARLDNYVMQAETGAEPVAGGLGDTRLPPLSSDGWLARLETALRQNSFHLATYPVRSAQGRELHLEAMLRMRDESGSELTAGQFMPAAARLGLTARLDVLTLKLALEKLQGATGEVAINVSPQSLRTPGFVDLVQRELQQAGDTSRRLWVEISERGLTELGGLESLVMLAEVLRRAGCKIGIEHFGRQINVSAKLQDLRLDYLKLDGAFVVDIDHNPDHQRFVKALVDVALGLDIVLIAERVTTAAEAETLRQLGVAGLTGPAIRLLD</sequence>
<dbReference type="Gene3D" id="3.20.20.450">
    <property type="entry name" value="EAL domain"/>
    <property type="match status" value="1"/>
</dbReference>
<evidence type="ECO:0000259" key="4">
    <source>
        <dbReference type="PROSITE" id="PS50887"/>
    </source>
</evidence>